<reference evidence="9 10" key="1">
    <citation type="journal article" date="2019" name="Int. J. Syst. Evol. Microbiol.">
        <title>The Global Catalogue of Microorganisms (GCM) 10K type strain sequencing project: providing services to taxonomists for standard genome sequencing and annotation.</title>
        <authorList>
            <consortium name="The Broad Institute Genomics Platform"/>
            <consortium name="The Broad Institute Genome Sequencing Center for Infectious Disease"/>
            <person name="Wu L."/>
            <person name="Ma J."/>
        </authorList>
    </citation>
    <scope>NUCLEOTIDE SEQUENCE [LARGE SCALE GENOMIC DNA]</scope>
    <source>
        <strain evidence="9 10">CGMCC 1.12562</strain>
    </source>
</reference>
<feature type="binding site" evidence="7">
    <location>
        <position position="118"/>
    </location>
    <ligand>
        <name>Cu cation</name>
        <dbReference type="ChEBI" id="CHEBI:23378"/>
    </ligand>
</feature>
<dbReference type="Pfam" id="PF00127">
    <property type="entry name" value="Copper-bind"/>
    <property type="match status" value="1"/>
</dbReference>
<evidence type="ECO:0000313" key="10">
    <source>
        <dbReference type="Proteomes" id="UP001595660"/>
    </source>
</evidence>
<dbReference type="AlphaFoldDB" id="A0ABD5NC88"/>
<evidence type="ECO:0000256" key="1">
    <source>
        <dbReference type="ARBA" id="ARBA00004370"/>
    </source>
</evidence>
<keyword evidence="10" id="KW-1185">Reference proteome</keyword>
<dbReference type="CDD" id="cd04220">
    <property type="entry name" value="Halocyanin"/>
    <property type="match status" value="1"/>
</dbReference>
<keyword evidence="2" id="KW-0813">Transport</keyword>
<name>A0ABD5NC88_9EURY</name>
<organism evidence="9 10">
    <name type="scientific">Halobacterium litoreum</name>
    <dbReference type="NCBI Taxonomy" id="2039234"/>
    <lineage>
        <taxon>Archaea</taxon>
        <taxon>Methanobacteriati</taxon>
        <taxon>Methanobacteriota</taxon>
        <taxon>Stenosarchaea group</taxon>
        <taxon>Halobacteria</taxon>
        <taxon>Halobacteriales</taxon>
        <taxon>Halobacteriaceae</taxon>
        <taxon>Halobacterium</taxon>
    </lineage>
</organism>
<dbReference type="PANTHER" id="PTHR34192:SF10">
    <property type="entry name" value="PLASTOCYANIN MAJOR ISOFORM, CHLOROPLASTIC-RELATED"/>
    <property type="match status" value="1"/>
</dbReference>
<comment type="subcellular location">
    <subcellularLocation>
        <location evidence="1">Membrane</location>
    </subcellularLocation>
</comment>
<evidence type="ECO:0000256" key="2">
    <source>
        <dbReference type="ARBA" id="ARBA00022448"/>
    </source>
</evidence>
<evidence type="ECO:0000259" key="8">
    <source>
        <dbReference type="Pfam" id="PF00127"/>
    </source>
</evidence>
<dbReference type="GeneID" id="69117183"/>
<dbReference type="InterPro" id="IPR028871">
    <property type="entry name" value="BlueCu_1_BS"/>
</dbReference>
<feature type="domain" description="Blue (type 1) copper" evidence="8">
    <location>
        <begin position="48"/>
        <end position="133"/>
    </location>
</feature>
<dbReference type="SUPFAM" id="SSF49503">
    <property type="entry name" value="Cupredoxins"/>
    <property type="match status" value="1"/>
</dbReference>
<proteinExistence type="predicted"/>
<dbReference type="InterPro" id="IPR008972">
    <property type="entry name" value="Cupredoxin"/>
</dbReference>
<evidence type="ECO:0000256" key="4">
    <source>
        <dbReference type="ARBA" id="ARBA00022982"/>
    </source>
</evidence>
<keyword evidence="3 7" id="KW-0479">Metal-binding</keyword>
<dbReference type="Proteomes" id="UP001595660">
    <property type="component" value="Unassembled WGS sequence"/>
</dbReference>
<keyword evidence="6" id="KW-0472">Membrane</keyword>
<dbReference type="InterPro" id="IPR002387">
    <property type="entry name" value="Plastocyanin"/>
</dbReference>
<dbReference type="InterPro" id="IPR000923">
    <property type="entry name" value="BlueCu_1"/>
</dbReference>
<keyword evidence="4" id="KW-0249">Electron transport</keyword>
<feature type="binding site" evidence="7">
    <location>
        <position position="121"/>
    </location>
    <ligand>
        <name>Cu cation</name>
        <dbReference type="ChEBI" id="CHEBI:23378"/>
    </ligand>
</feature>
<sequence length="136" mass="14177">MRERTRRDVLRATGLGAAAAVAGCVGGGGGGEDVEALDAPEGTEVVEVGPNGSLSYSPASLTVSPGTPVRFVWLDGGHNVEPEGQPADADWQGHSALESRGFSHEYTFEVPGTYEYVCTPHRTQGMQGSITVESSE</sequence>
<gene>
    <name evidence="9" type="ORF">ACFOKC_04085</name>
</gene>
<keyword evidence="5 7" id="KW-0186">Copper</keyword>
<accession>A0ABD5NC88</accession>
<dbReference type="PROSITE" id="PS51318">
    <property type="entry name" value="TAT"/>
    <property type="match status" value="1"/>
</dbReference>
<evidence type="ECO:0000256" key="5">
    <source>
        <dbReference type="ARBA" id="ARBA00023008"/>
    </source>
</evidence>
<evidence type="ECO:0000256" key="7">
    <source>
        <dbReference type="PIRSR" id="PIRSR602387-1"/>
    </source>
</evidence>
<dbReference type="Gene3D" id="2.60.40.420">
    <property type="entry name" value="Cupredoxins - blue copper proteins"/>
    <property type="match status" value="1"/>
</dbReference>
<protein>
    <submittedName>
        <fullName evidence="9">Plastocyanin/azurin family copper-binding protein</fullName>
    </submittedName>
</protein>
<dbReference type="PROSITE" id="PS51257">
    <property type="entry name" value="PROKAR_LIPOPROTEIN"/>
    <property type="match status" value="1"/>
</dbReference>
<feature type="binding site" evidence="7">
    <location>
        <position position="126"/>
    </location>
    <ligand>
        <name>Cu cation</name>
        <dbReference type="ChEBI" id="CHEBI:23378"/>
    </ligand>
</feature>
<dbReference type="GO" id="GO:0016020">
    <property type="term" value="C:membrane"/>
    <property type="evidence" value="ECO:0007669"/>
    <property type="project" value="UniProtKB-SubCell"/>
</dbReference>
<dbReference type="GO" id="GO:0046872">
    <property type="term" value="F:metal ion binding"/>
    <property type="evidence" value="ECO:0007669"/>
    <property type="project" value="UniProtKB-KW"/>
</dbReference>
<dbReference type="RefSeq" id="WP_232571965.1">
    <property type="nucleotide sequence ID" value="NZ_CP089466.1"/>
</dbReference>
<feature type="binding site" evidence="7">
    <location>
        <position position="78"/>
    </location>
    <ligand>
        <name>Cu cation</name>
        <dbReference type="ChEBI" id="CHEBI:23378"/>
    </ligand>
</feature>
<comment type="cofactor">
    <cofactor evidence="7">
        <name>Cu(2+)</name>
        <dbReference type="ChEBI" id="CHEBI:29036"/>
    </cofactor>
    <text evidence="7">The crystal structure with reduced Cu(1+) has also been determined.</text>
</comment>
<dbReference type="EMBL" id="JBHRWN010000002">
    <property type="protein sequence ID" value="MFC3476897.1"/>
    <property type="molecule type" value="Genomic_DNA"/>
</dbReference>
<dbReference type="PRINTS" id="PR00157">
    <property type="entry name" value="PLASTOCYANIN"/>
</dbReference>
<evidence type="ECO:0000256" key="6">
    <source>
        <dbReference type="ARBA" id="ARBA00023136"/>
    </source>
</evidence>
<dbReference type="PANTHER" id="PTHR34192">
    <property type="entry name" value="PLASTOCYANIN MAJOR ISOFORM, CHLOROPLASTIC-RELATED"/>
    <property type="match status" value="1"/>
</dbReference>
<evidence type="ECO:0000313" key="9">
    <source>
        <dbReference type="EMBL" id="MFC3476897.1"/>
    </source>
</evidence>
<dbReference type="PROSITE" id="PS00196">
    <property type="entry name" value="COPPER_BLUE"/>
    <property type="match status" value="1"/>
</dbReference>
<evidence type="ECO:0000256" key="3">
    <source>
        <dbReference type="ARBA" id="ARBA00022723"/>
    </source>
</evidence>
<comment type="caution">
    <text evidence="9">The sequence shown here is derived from an EMBL/GenBank/DDBJ whole genome shotgun (WGS) entry which is preliminary data.</text>
</comment>
<dbReference type="InterPro" id="IPR006311">
    <property type="entry name" value="TAT_signal"/>
</dbReference>